<organism evidence="3 4">
    <name type="scientific">Paralvinella palmiformis</name>
    <dbReference type="NCBI Taxonomy" id="53620"/>
    <lineage>
        <taxon>Eukaryota</taxon>
        <taxon>Metazoa</taxon>
        <taxon>Spiralia</taxon>
        <taxon>Lophotrochozoa</taxon>
        <taxon>Annelida</taxon>
        <taxon>Polychaeta</taxon>
        <taxon>Sedentaria</taxon>
        <taxon>Canalipalpata</taxon>
        <taxon>Terebellida</taxon>
        <taxon>Terebelliformia</taxon>
        <taxon>Alvinellidae</taxon>
        <taxon>Paralvinella</taxon>
    </lineage>
</organism>
<evidence type="ECO:0000313" key="3">
    <source>
        <dbReference type="EMBL" id="KAK2149227.1"/>
    </source>
</evidence>
<name>A0AAD9MXA6_9ANNE</name>
<feature type="compositionally biased region" description="Basic residues" evidence="2">
    <location>
        <begin position="14"/>
        <end position="26"/>
    </location>
</feature>
<comment type="caution">
    <text evidence="3">The sequence shown here is derived from an EMBL/GenBank/DDBJ whole genome shotgun (WGS) entry which is preliminary data.</text>
</comment>
<feature type="compositionally biased region" description="Basic and acidic residues" evidence="2">
    <location>
        <begin position="27"/>
        <end position="40"/>
    </location>
</feature>
<evidence type="ECO:0000313" key="4">
    <source>
        <dbReference type="Proteomes" id="UP001208570"/>
    </source>
</evidence>
<feature type="compositionally biased region" description="Basic and acidic residues" evidence="2">
    <location>
        <begin position="1"/>
        <end position="12"/>
    </location>
</feature>
<keyword evidence="4" id="KW-1185">Reference proteome</keyword>
<evidence type="ECO:0000256" key="2">
    <source>
        <dbReference type="SAM" id="MobiDB-lite"/>
    </source>
</evidence>
<protein>
    <submittedName>
        <fullName evidence="3">Uncharacterized protein</fullName>
    </submittedName>
</protein>
<feature type="coiled-coil region" evidence="1">
    <location>
        <begin position="79"/>
        <end position="106"/>
    </location>
</feature>
<dbReference type="Proteomes" id="UP001208570">
    <property type="component" value="Unassembled WGS sequence"/>
</dbReference>
<keyword evidence="1" id="KW-0175">Coiled coil</keyword>
<accession>A0AAD9MXA6</accession>
<feature type="region of interest" description="Disordered" evidence="2">
    <location>
        <begin position="1"/>
        <end position="44"/>
    </location>
</feature>
<evidence type="ECO:0000256" key="1">
    <source>
        <dbReference type="SAM" id="Coils"/>
    </source>
</evidence>
<dbReference type="AlphaFoldDB" id="A0AAD9MXA6"/>
<reference evidence="3" key="1">
    <citation type="journal article" date="2023" name="Mol. Biol. Evol.">
        <title>Third-Generation Sequencing Reveals the Adaptive Role of the Epigenome in Three Deep-Sea Polychaetes.</title>
        <authorList>
            <person name="Perez M."/>
            <person name="Aroh O."/>
            <person name="Sun Y."/>
            <person name="Lan Y."/>
            <person name="Juniper S.K."/>
            <person name="Young C.R."/>
            <person name="Angers B."/>
            <person name="Qian P.Y."/>
        </authorList>
    </citation>
    <scope>NUCLEOTIDE SEQUENCE</scope>
    <source>
        <strain evidence="3">P08H-3</strain>
    </source>
</reference>
<proteinExistence type="predicted"/>
<dbReference type="EMBL" id="JAODUP010000461">
    <property type="protein sequence ID" value="KAK2149227.1"/>
    <property type="molecule type" value="Genomic_DNA"/>
</dbReference>
<gene>
    <name evidence="3" type="ORF">LSH36_461g01000</name>
</gene>
<sequence length="119" mass="13631">MAKPKAELEIKVQKPSKTKTALRRSRKNDCDIRRQSKSEALDEDASDGTCEIEVKYFCDLRDSKQQPEQEATTKSECRVARLESLISRLERKLQELIVQNAKVVKSYADLVRSKRESSG</sequence>